<dbReference type="EMBL" id="JAXCGZ010012570">
    <property type="protein sequence ID" value="KAK7073521.1"/>
    <property type="molecule type" value="Genomic_DNA"/>
</dbReference>
<evidence type="ECO:0000313" key="4">
    <source>
        <dbReference type="EMBL" id="KAK7073521.1"/>
    </source>
</evidence>
<evidence type="ECO:0000313" key="5">
    <source>
        <dbReference type="Proteomes" id="UP001381693"/>
    </source>
</evidence>
<comment type="caution">
    <text evidence="4">The sequence shown here is derived from an EMBL/GenBank/DDBJ whole genome shotgun (WGS) entry which is preliminary data.</text>
</comment>
<reference evidence="4 5" key="1">
    <citation type="submission" date="2023-11" db="EMBL/GenBank/DDBJ databases">
        <title>Halocaridina rubra genome assembly.</title>
        <authorList>
            <person name="Smith C."/>
        </authorList>
    </citation>
    <scope>NUCLEOTIDE SEQUENCE [LARGE SCALE GENOMIC DNA]</scope>
    <source>
        <strain evidence="4">EP-1</strain>
        <tissue evidence="4">Whole</tissue>
    </source>
</reference>
<evidence type="ECO:0000259" key="3">
    <source>
        <dbReference type="Pfam" id="PF02931"/>
    </source>
</evidence>
<keyword evidence="5" id="KW-1185">Reference proteome</keyword>
<evidence type="ECO:0000256" key="2">
    <source>
        <dbReference type="ARBA" id="ARBA00023136"/>
    </source>
</evidence>
<dbReference type="Pfam" id="PF02931">
    <property type="entry name" value="Neur_chan_LBD"/>
    <property type="match status" value="1"/>
</dbReference>
<keyword evidence="2" id="KW-0472">Membrane</keyword>
<gene>
    <name evidence="4" type="ORF">SK128_021766</name>
</gene>
<dbReference type="InterPro" id="IPR036734">
    <property type="entry name" value="Neur_chan_lig-bd_sf"/>
</dbReference>
<dbReference type="Gene3D" id="2.70.170.10">
    <property type="entry name" value="Neurotransmitter-gated ion-channel ligand-binding domain"/>
    <property type="match status" value="1"/>
</dbReference>
<dbReference type="GO" id="GO:0005230">
    <property type="term" value="F:extracellular ligand-gated monoatomic ion channel activity"/>
    <property type="evidence" value="ECO:0007669"/>
    <property type="project" value="InterPro"/>
</dbReference>
<feature type="domain" description="Neurotransmitter-gated ion-channel ligand-binding" evidence="3">
    <location>
        <begin position="4"/>
        <end position="58"/>
    </location>
</feature>
<dbReference type="PROSITE" id="PS00236">
    <property type="entry name" value="NEUROTR_ION_CHANNEL"/>
    <property type="match status" value="1"/>
</dbReference>
<dbReference type="SUPFAM" id="SSF63712">
    <property type="entry name" value="Nicotinic receptor ligand binding domain-like"/>
    <property type="match status" value="1"/>
</dbReference>
<dbReference type="InterPro" id="IPR006202">
    <property type="entry name" value="Neur_chan_lig-bd"/>
</dbReference>
<proteinExistence type="predicted"/>
<feature type="non-terminal residue" evidence="4">
    <location>
        <position position="59"/>
    </location>
</feature>
<organism evidence="4 5">
    <name type="scientific">Halocaridina rubra</name>
    <name type="common">Hawaiian red shrimp</name>
    <dbReference type="NCBI Taxonomy" id="373956"/>
    <lineage>
        <taxon>Eukaryota</taxon>
        <taxon>Metazoa</taxon>
        <taxon>Ecdysozoa</taxon>
        <taxon>Arthropoda</taxon>
        <taxon>Crustacea</taxon>
        <taxon>Multicrustacea</taxon>
        <taxon>Malacostraca</taxon>
        <taxon>Eumalacostraca</taxon>
        <taxon>Eucarida</taxon>
        <taxon>Decapoda</taxon>
        <taxon>Pleocyemata</taxon>
        <taxon>Caridea</taxon>
        <taxon>Atyoidea</taxon>
        <taxon>Atyidae</taxon>
        <taxon>Halocaridina</taxon>
    </lineage>
</organism>
<name>A0AAN8ZYN1_HALRR</name>
<dbReference type="Proteomes" id="UP001381693">
    <property type="component" value="Unassembled WGS sequence"/>
</dbReference>
<sequence length="59" mass="6802">MDYRHSFLNSNAIITCTGSVELVSHAMLQSSCNVDISWYPFDQQECTMRFASWTYDATK</sequence>
<protein>
    <recommendedName>
        <fullName evidence="3">Neurotransmitter-gated ion-channel ligand-binding domain-containing protein</fullName>
    </recommendedName>
</protein>
<evidence type="ECO:0000256" key="1">
    <source>
        <dbReference type="ARBA" id="ARBA00004370"/>
    </source>
</evidence>
<comment type="subcellular location">
    <subcellularLocation>
        <location evidence="1">Membrane</location>
    </subcellularLocation>
</comment>
<dbReference type="GO" id="GO:0016020">
    <property type="term" value="C:membrane"/>
    <property type="evidence" value="ECO:0007669"/>
    <property type="project" value="UniProtKB-SubCell"/>
</dbReference>
<dbReference type="InterPro" id="IPR018000">
    <property type="entry name" value="Neurotransmitter_ion_chnl_CS"/>
</dbReference>
<dbReference type="AlphaFoldDB" id="A0AAN8ZYN1"/>
<accession>A0AAN8ZYN1</accession>